<comment type="caution">
    <text evidence="2">The sequence shown here is derived from an EMBL/GenBank/DDBJ whole genome shotgun (WGS) entry which is preliminary data.</text>
</comment>
<sequence>MVSPNNLILTTRTIHLAGPPPEPQIKLNSHMEFYLQVNGQSCKLAKSFGGGDYMTTWEGSSDDGRCAVWANTKHNSLSIGITHADGSVASMGSTFYPEDISEQPSGRKTSIQNL</sequence>
<gene>
    <name evidence="2" type="ORF">BGZ96_004535</name>
</gene>
<proteinExistence type="predicted"/>
<organism evidence="2 3">
    <name type="scientific">Linnemannia gamsii</name>
    <dbReference type="NCBI Taxonomy" id="64522"/>
    <lineage>
        <taxon>Eukaryota</taxon>
        <taxon>Fungi</taxon>
        <taxon>Fungi incertae sedis</taxon>
        <taxon>Mucoromycota</taxon>
        <taxon>Mortierellomycotina</taxon>
        <taxon>Mortierellomycetes</taxon>
        <taxon>Mortierellales</taxon>
        <taxon>Mortierellaceae</taxon>
        <taxon>Linnemannia</taxon>
    </lineage>
</organism>
<keyword evidence="3" id="KW-1185">Reference proteome</keyword>
<reference evidence="2 3" key="1">
    <citation type="journal article" date="2020" name="Fungal Divers.">
        <title>Resolving the Mortierellaceae phylogeny through synthesis of multi-gene phylogenetics and phylogenomics.</title>
        <authorList>
            <person name="Vandepol N."/>
            <person name="Liber J."/>
            <person name="Desiro A."/>
            <person name="Na H."/>
            <person name="Kennedy M."/>
            <person name="Barry K."/>
            <person name="Grigoriev I.V."/>
            <person name="Miller A.N."/>
            <person name="O'Donnell K."/>
            <person name="Stajich J.E."/>
            <person name="Bonito G."/>
        </authorList>
    </citation>
    <scope>NUCLEOTIDE SEQUENCE [LARGE SCALE GENOMIC DNA]</scope>
    <source>
        <strain evidence="2 3">AD045</strain>
    </source>
</reference>
<dbReference type="EMBL" id="JAAAIM010002101">
    <property type="protein sequence ID" value="KAG0274087.1"/>
    <property type="molecule type" value="Genomic_DNA"/>
</dbReference>
<feature type="region of interest" description="Disordered" evidence="1">
    <location>
        <begin position="95"/>
        <end position="114"/>
    </location>
</feature>
<evidence type="ECO:0000256" key="1">
    <source>
        <dbReference type="SAM" id="MobiDB-lite"/>
    </source>
</evidence>
<dbReference type="Proteomes" id="UP001194696">
    <property type="component" value="Unassembled WGS sequence"/>
</dbReference>
<evidence type="ECO:0000313" key="3">
    <source>
        <dbReference type="Proteomes" id="UP001194696"/>
    </source>
</evidence>
<protein>
    <submittedName>
        <fullName evidence="2">Uncharacterized protein</fullName>
    </submittedName>
</protein>
<accession>A0ABQ7JI18</accession>
<feature type="compositionally biased region" description="Polar residues" evidence="1">
    <location>
        <begin position="102"/>
        <end position="114"/>
    </location>
</feature>
<evidence type="ECO:0000313" key="2">
    <source>
        <dbReference type="EMBL" id="KAG0274087.1"/>
    </source>
</evidence>
<feature type="non-terminal residue" evidence="2">
    <location>
        <position position="114"/>
    </location>
</feature>
<name>A0ABQ7JI18_9FUNG</name>